<protein>
    <submittedName>
        <fullName evidence="2">Uncharacterized protein</fullName>
    </submittedName>
</protein>
<organism evidence="2 3">
    <name type="scientific">Eumeta variegata</name>
    <name type="common">Bagworm moth</name>
    <name type="synonym">Eumeta japonica</name>
    <dbReference type="NCBI Taxonomy" id="151549"/>
    <lineage>
        <taxon>Eukaryota</taxon>
        <taxon>Metazoa</taxon>
        <taxon>Ecdysozoa</taxon>
        <taxon>Arthropoda</taxon>
        <taxon>Hexapoda</taxon>
        <taxon>Insecta</taxon>
        <taxon>Pterygota</taxon>
        <taxon>Neoptera</taxon>
        <taxon>Endopterygota</taxon>
        <taxon>Lepidoptera</taxon>
        <taxon>Glossata</taxon>
        <taxon>Ditrysia</taxon>
        <taxon>Tineoidea</taxon>
        <taxon>Psychidae</taxon>
        <taxon>Oiketicinae</taxon>
        <taxon>Eumeta</taxon>
    </lineage>
</organism>
<keyword evidence="3" id="KW-1185">Reference proteome</keyword>
<comment type="caution">
    <text evidence="2">The sequence shown here is derived from an EMBL/GenBank/DDBJ whole genome shotgun (WGS) entry which is preliminary data.</text>
</comment>
<sequence length="85" mass="9338">MRDSGLDVEMMDFFRLFRNRPMVSSPVAALHHSWTSATSGKTFLFARPLQARGRRRSPTSPTPSAATGAHDGSGLFLDKATKSWA</sequence>
<reference evidence="2 3" key="1">
    <citation type="journal article" date="2019" name="Commun. Biol.">
        <title>The bagworm genome reveals a unique fibroin gene that provides high tensile strength.</title>
        <authorList>
            <person name="Kono N."/>
            <person name="Nakamura H."/>
            <person name="Ohtoshi R."/>
            <person name="Tomita M."/>
            <person name="Numata K."/>
            <person name="Arakawa K."/>
        </authorList>
    </citation>
    <scope>NUCLEOTIDE SEQUENCE [LARGE SCALE GENOMIC DNA]</scope>
</reference>
<dbReference type="AlphaFoldDB" id="A0A4C1U1I0"/>
<feature type="compositionally biased region" description="Low complexity" evidence="1">
    <location>
        <begin position="58"/>
        <end position="69"/>
    </location>
</feature>
<evidence type="ECO:0000313" key="2">
    <source>
        <dbReference type="EMBL" id="GBP19914.1"/>
    </source>
</evidence>
<dbReference type="EMBL" id="BGZK01000112">
    <property type="protein sequence ID" value="GBP19914.1"/>
    <property type="molecule type" value="Genomic_DNA"/>
</dbReference>
<dbReference type="Proteomes" id="UP000299102">
    <property type="component" value="Unassembled WGS sequence"/>
</dbReference>
<evidence type="ECO:0000313" key="3">
    <source>
        <dbReference type="Proteomes" id="UP000299102"/>
    </source>
</evidence>
<accession>A0A4C1U1I0</accession>
<proteinExistence type="predicted"/>
<name>A0A4C1U1I0_EUMVA</name>
<feature type="region of interest" description="Disordered" evidence="1">
    <location>
        <begin position="48"/>
        <end position="85"/>
    </location>
</feature>
<evidence type="ECO:0000256" key="1">
    <source>
        <dbReference type="SAM" id="MobiDB-lite"/>
    </source>
</evidence>
<gene>
    <name evidence="2" type="ORF">EVAR_75207_1</name>
</gene>